<dbReference type="PROSITE" id="PS51257">
    <property type="entry name" value="PROKAR_LIPOPROTEIN"/>
    <property type="match status" value="1"/>
</dbReference>
<dbReference type="Pfam" id="PF02470">
    <property type="entry name" value="MlaD"/>
    <property type="match status" value="1"/>
</dbReference>
<sequence length="485" mass="51121">MSTLRSRQGRRHGLRLGLLVALVLTLTSCGFSVYKLPLPGGADVGSDPIKVTVTFPDVLDLVPQSTVKVNDITVGKVSDVKLVGYQAEVELTLRNDVDLPDNAEAEIRQTSLLGEKFVSLNAPADPTEGRLGDGDRIGVKRTNRNPEVEEVLSALSLVLNGGGVAQLKVISSELNKALEGREGSARSVLTQLETFMGELDTNKQNIVTAIERLNDLSTSANQQRDTINAALDELPEALESLDSQRGDLVKMLEALSKLGNTGTRVIKASKTATIDALTQLQPVLSQLAASGDSFAEAFHAFLTYPFVDEAVGRDPEMAKNLHMGDFVNLSIKLDIRLLDTSGNGILPTLLPTEIDPSHVVNDVLTCLSASNLSAAACQRVLAVPGNLLQLLSLCALDKNQDKLVCGLLAPILRPGKGGGFLPLGSEKSGGSDAEAGSGLDAGLKDVLGSLGLNRAGEPALELKIGDLGAEYDPTLAGLMLRGVAQ</sequence>
<feature type="domain" description="Mce/MlaD" evidence="1">
    <location>
        <begin position="48"/>
        <end position="122"/>
    </location>
</feature>
<dbReference type="InterPro" id="IPR005693">
    <property type="entry name" value="Mce"/>
</dbReference>
<dbReference type="EMBL" id="BAAALG010000006">
    <property type="protein sequence ID" value="GAA1098431.1"/>
    <property type="molecule type" value="Genomic_DNA"/>
</dbReference>
<dbReference type="Proteomes" id="UP001501581">
    <property type="component" value="Unassembled WGS sequence"/>
</dbReference>
<protein>
    <recommendedName>
        <fullName evidence="5">MCE family protein</fullName>
    </recommendedName>
</protein>
<evidence type="ECO:0000259" key="1">
    <source>
        <dbReference type="Pfam" id="PF02470"/>
    </source>
</evidence>
<dbReference type="InterPro" id="IPR003399">
    <property type="entry name" value="Mce/MlaD"/>
</dbReference>
<gene>
    <name evidence="3" type="ORF">GCM10009668_14780</name>
</gene>
<feature type="domain" description="Mammalian cell entry C-terminal" evidence="2">
    <location>
        <begin position="129"/>
        <end position="301"/>
    </location>
</feature>
<dbReference type="PANTHER" id="PTHR33371">
    <property type="entry name" value="INTERMEMBRANE PHOSPHOLIPID TRANSPORT SYSTEM BINDING PROTEIN MLAD-RELATED"/>
    <property type="match status" value="1"/>
</dbReference>
<dbReference type="NCBIfam" id="TIGR00996">
    <property type="entry name" value="Mtu_fam_mce"/>
    <property type="match status" value="1"/>
</dbReference>
<name>A0ABN1TQR6_9ACTN</name>
<comment type="caution">
    <text evidence="3">The sequence shown here is derived from an EMBL/GenBank/DDBJ whole genome shotgun (WGS) entry which is preliminary data.</text>
</comment>
<keyword evidence="4" id="KW-1185">Reference proteome</keyword>
<dbReference type="Pfam" id="PF11887">
    <property type="entry name" value="Mce4_CUP1"/>
    <property type="match status" value="1"/>
</dbReference>
<accession>A0ABN1TQR6</accession>
<dbReference type="InterPro" id="IPR024516">
    <property type="entry name" value="Mce_C"/>
</dbReference>
<proteinExistence type="predicted"/>
<dbReference type="RefSeq" id="WP_343992895.1">
    <property type="nucleotide sequence ID" value="NZ_BAAALG010000006.1"/>
</dbReference>
<evidence type="ECO:0000313" key="3">
    <source>
        <dbReference type="EMBL" id="GAA1098431.1"/>
    </source>
</evidence>
<organism evidence="3 4">
    <name type="scientific">Nocardioides dubius</name>
    <dbReference type="NCBI Taxonomy" id="317019"/>
    <lineage>
        <taxon>Bacteria</taxon>
        <taxon>Bacillati</taxon>
        <taxon>Actinomycetota</taxon>
        <taxon>Actinomycetes</taxon>
        <taxon>Propionibacteriales</taxon>
        <taxon>Nocardioidaceae</taxon>
        <taxon>Nocardioides</taxon>
    </lineage>
</organism>
<dbReference type="PANTHER" id="PTHR33371:SF15">
    <property type="entry name" value="LIPOPROTEIN LPRN"/>
    <property type="match status" value="1"/>
</dbReference>
<reference evidence="3 4" key="1">
    <citation type="journal article" date="2019" name="Int. J. Syst. Evol. Microbiol.">
        <title>The Global Catalogue of Microorganisms (GCM) 10K type strain sequencing project: providing services to taxonomists for standard genome sequencing and annotation.</title>
        <authorList>
            <consortium name="The Broad Institute Genomics Platform"/>
            <consortium name="The Broad Institute Genome Sequencing Center for Infectious Disease"/>
            <person name="Wu L."/>
            <person name="Ma J."/>
        </authorList>
    </citation>
    <scope>NUCLEOTIDE SEQUENCE [LARGE SCALE GENOMIC DNA]</scope>
    <source>
        <strain evidence="3 4">JCM 13008</strain>
    </source>
</reference>
<evidence type="ECO:0008006" key="5">
    <source>
        <dbReference type="Google" id="ProtNLM"/>
    </source>
</evidence>
<dbReference type="InterPro" id="IPR052336">
    <property type="entry name" value="MlaD_Phospholipid_Transporter"/>
</dbReference>
<evidence type="ECO:0000313" key="4">
    <source>
        <dbReference type="Proteomes" id="UP001501581"/>
    </source>
</evidence>
<evidence type="ECO:0000259" key="2">
    <source>
        <dbReference type="Pfam" id="PF11887"/>
    </source>
</evidence>